<dbReference type="PANTHER" id="PTHR30349">
    <property type="entry name" value="PHAGE INTEGRASE-RELATED"/>
    <property type="match status" value="1"/>
</dbReference>
<dbReference type="Pfam" id="PF00589">
    <property type="entry name" value="Phage_integrase"/>
    <property type="match status" value="1"/>
</dbReference>
<organism evidence="7 8">
    <name type="scientific">Xylanibacter rarus</name>
    <dbReference type="NCBI Taxonomy" id="1676614"/>
    <lineage>
        <taxon>Bacteria</taxon>
        <taxon>Pseudomonadati</taxon>
        <taxon>Bacteroidota</taxon>
        <taxon>Bacteroidia</taxon>
        <taxon>Bacteroidales</taxon>
        <taxon>Prevotellaceae</taxon>
        <taxon>Xylanibacter</taxon>
    </lineage>
</organism>
<keyword evidence="4" id="KW-0233">DNA recombination</keyword>
<gene>
    <name evidence="7" type="ORF">ACU52_14035</name>
</gene>
<evidence type="ECO:0000256" key="1">
    <source>
        <dbReference type="ARBA" id="ARBA00008857"/>
    </source>
</evidence>
<dbReference type="PANTHER" id="PTHR30349:SF64">
    <property type="entry name" value="PROPHAGE INTEGRASE INTD-RELATED"/>
    <property type="match status" value="1"/>
</dbReference>
<dbReference type="PROSITE" id="PS51900">
    <property type="entry name" value="CB"/>
    <property type="match status" value="1"/>
</dbReference>
<dbReference type="GO" id="GO:0006310">
    <property type="term" value="P:DNA recombination"/>
    <property type="evidence" value="ECO:0007669"/>
    <property type="project" value="UniProtKB-KW"/>
</dbReference>
<accession>A0A8E1UPN6</accession>
<dbReference type="InterPro" id="IPR050090">
    <property type="entry name" value="Tyrosine_recombinase_XerCD"/>
</dbReference>
<dbReference type="SUPFAM" id="SSF56349">
    <property type="entry name" value="DNA breaking-rejoining enzymes"/>
    <property type="match status" value="1"/>
</dbReference>
<dbReference type="InterPro" id="IPR010998">
    <property type="entry name" value="Integrase_recombinase_N"/>
</dbReference>
<proteinExistence type="inferred from homology"/>
<keyword evidence="3 5" id="KW-0238">DNA-binding</keyword>
<evidence type="ECO:0000259" key="6">
    <source>
        <dbReference type="PROSITE" id="PS51900"/>
    </source>
</evidence>
<dbReference type="EMBL" id="LFQU01000049">
    <property type="protein sequence ID" value="KOO65923.1"/>
    <property type="molecule type" value="Genomic_DNA"/>
</dbReference>
<dbReference type="AlphaFoldDB" id="A0A8E1UPN6"/>
<protein>
    <recommendedName>
        <fullName evidence="6">Core-binding (CB) domain-containing protein</fullName>
    </recommendedName>
</protein>
<feature type="domain" description="Core-binding (CB)" evidence="6">
    <location>
        <begin position="30"/>
        <end position="109"/>
    </location>
</feature>
<comment type="similarity">
    <text evidence="1">Belongs to the 'phage' integrase family.</text>
</comment>
<sequence>MGEEELLIEIDESVLSEEKLQVKKDRYLFLYMEKIIKELESNKQSSTADNYKSTLKSFKRFRKGKNITLGKINDKMMQQYEMYLKNEGIKMNTISFYMRVMRAVYNRAVNDGLATEKQPFRNVYTGIDKTEKRAIPLQTIKAIKELYMPSRALHFARDMFLFSFYTRGMSFIDMAYLKKTDLSNGILTYKRRKTKQQLSIKWEKCMQEIVNKWPSYNDYLLPIITIPGKEERMQYKSCQKNVNMQLDKISKMLKMRKGITMYVARHSWASIAKNMNIPIGVISDSMGHTSLKTTQIYLSAIDMDVINKANLKILNKIEKRNEETKRFSQTVK</sequence>
<dbReference type="GO" id="GO:0003677">
    <property type="term" value="F:DNA binding"/>
    <property type="evidence" value="ECO:0007669"/>
    <property type="project" value="UniProtKB-UniRule"/>
</dbReference>
<evidence type="ECO:0000313" key="8">
    <source>
        <dbReference type="Proteomes" id="UP000036951"/>
    </source>
</evidence>
<dbReference type="InterPro" id="IPR011010">
    <property type="entry name" value="DNA_brk_join_enz"/>
</dbReference>
<evidence type="ECO:0000256" key="3">
    <source>
        <dbReference type="ARBA" id="ARBA00023125"/>
    </source>
</evidence>
<reference evidence="7 8" key="1">
    <citation type="submission" date="2015-06" db="EMBL/GenBank/DDBJ databases">
        <title>Prevotella sp. 109, sp. nov., a novel member of the family Prevotellaceae isolated from human faeces.</title>
        <authorList>
            <person name="Shkoporov A.N."/>
            <person name="Chaplin A.V."/>
            <person name="Kafarskaia L.I."/>
            <person name="Efimov B.A."/>
        </authorList>
    </citation>
    <scope>NUCLEOTIDE SEQUENCE [LARGE SCALE GENOMIC DNA]</scope>
    <source>
        <strain evidence="7 8">109</strain>
    </source>
</reference>
<dbReference type="InterPro" id="IPR044068">
    <property type="entry name" value="CB"/>
</dbReference>
<comment type="caution">
    <text evidence="7">The sequence shown here is derived from an EMBL/GenBank/DDBJ whole genome shotgun (WGS) entry which is preliminary data.</text>
</comment>
<dbReference type="Gene3D" id="1.10.443.10">
    <property type="entry name" value="Intergrase catalytic core"/>
    <property type="match status" value="1"/>
</dbReference>
<keyword evidence="2" id="KW-0229">DNA integration</keyword>
<dbReference type="Pfam" id="PF13102">
    <property type="entry name" value="Phage_int_SAM_5"/>
    <property type="match status" value="1"/>
</dbReference>
<dbReference type="InterPro" id="IPR025269">
    <property type="entry name" value="SAM-like_dom"/>
</dbReference>
<evidence type="ECO:0000313" key="7">
    <source>
        <dbReference type="EMBL" id="KOO65923.1"/>
    </source>
</evidence>
<dbReference type="GO" id="GO:0015074">
    <property type="term" value="P:DNA integration"/>
    <property type="evidence" value="ECO:0007669"/>
    <property type="project" value="UniProtKB-KW"/>
</dbReference>
<keyword evidence="8" id="KW-1185">Reference proteome</keyword>
<name>A0A8E1UPN6_9BACT</name>
<evidence type="ECO:0000256" key="4">
    <source>
        <dbReference type="ARBA" id="ARBA00023172"/>
    </source>
</evidence>
<evidence type="ECO:0000256" key="2">
    <source>
        <dbReference type="ARBA" id="ARBA00022908"/>
    </source>
</evidence>
<dbReference type="InterPro" id="IPR013762">
    <property type="entry name" value="Integrase-like_cat_sf"/>
</dbReference>
<evidence type="ECO:0000256" key="5">
    <source>
        <dbReference type="PROSITE-ProRule" id="PRU01248"/>
    </source>
</evidence>
<dbReference type="Gene3D" id="1.10.150.130">
    <property type="match status" value="1"/>
</dbReference>
<dbReference type="InterPro" id="IPR002104">
    <property type="entry name" value="Integrase_catalytic"/>
</dbReference>
<dbReference type="Proteomes" id="UP000036951">
    <property type="component" value="Unassembled WGS sequence"/>
</dbReference>